<dbReference type="OrthoDB" id="10497240at2759"/>
<proteinExistence type="predicted"/>
<evidence type="ECO:0000313" key="3">
    <source>
        <dbReference type="Proteomes" id="UP000838763"/>
    </source>
</evidence>
<protein>
    <submittedName>
        <fullName evidence="2">Uncharacterized protein</fullName>
    </submittedName>
</protein>
<gene>
    <name evidence="2" type="ORF">PPNO1_LOCUS7694</name>
</gene>
<comment type="caution">
    <text evidence="2">The sequence shown here is derived from an EMBL/GenBank/DDBJ whole genome shotgun (WGS) entry which is preliminary data.</text>
</comment>
<reference evidence="2" key="1">
    <citation type="submission" date="2022-11" db="EMBL/GenBank/DDBJ databases">
        <authorList>
            <person name="Scott C."/>
            <person name="Bruce N."/>
        </authorList>
    </citation>
    <scope>NUCLEOTIDE SEQUENCE</scope>
</reference>
<feature type="region of interest" description="Disordered" evidence="1">
    <location>
        <begin position="26"/>
        <end position="55"/>
    </location>
</feature>
<feature type="compositionally biased region" description="Low complexity" evidence="1">
    <location>
        <begin position="28"/>
        <end position="38"/>
    </location>
</feature>
<organism evidence="2 3">
    <name type="scientific">Parascedosporium putredinis</name>
    <dbReference type="NCBI Taxonomy" id="1442378"/>
    <lineage>
        <taxon>Eukaryota</taxon>
        <taxon>Fungi</taxon>
        <taxon>Dikarya</taxon>
        <taxon>Ascomycota</taxon>
        <taxon>Pezizomycotina</taxon>
        <taxon>Sordariomycetes</taxon>
        <taxon>Hypocreomycetidae</taxon>
        <taxon>Microascales</taxon>
        <taxon>Microascaceae</taxon>
        <taxon>Parascedosporium</taxon>
    </lineage>
</organism>
<evidence type="ECO:0000313" key="2">
    <source>
        <dbReference type="EMBL" id="CAI4218097.1"/>
    </source>
</evidence>
<evidence type="ECO:0000256" key="1">
    <source>
        <dbReference type="SAM" id="MobiDB-lite"/>
    </source>
</evidence>
<dbReference type="Proteomes" id="UP000838763">
    <property type="component" value="Unassembled WGS sequence"/>
</dbReference>
<dbReference type="EMBL" id="CALLCH030000017">
    <property type="protein sequence ID" value="CAI4218097.1"/>
    <property type="molecule type" value="Genomic_DNA"/>
</dbReference>
<keyword evidence="3" id="KW-1185">Reference proteome</keyword>
<sequence length="266" mass="29368">MSPTKSSESPRAQKWQKIAADLSPAVKIGSESSTGSESIGHEIESLVPRHASKGDLPTTVGWLEAREDYTSALCGEKTISSDGAGSTAQFPAERNEVLESAKQSLGKSSPETAKVMTQIQDMPPRARDKKVEVGGGIQARVKMAWPWIQRSHGTVKVFDTHAAALASLQYEIHNVNDLAFFNADSQTYFLQPPCFPIDKEDDEVGRSPAEILMSVELRPARPYITMNFDEEEDYVIVDFRDDRIPECPLARGGIDNLDEFMSAEEY</sequence>
<name>A0A9P1ME86_9PEZI</name>
<accession>A0A9P1ME86</accession>
<dbReference type="AlphaFoldDB" id="A0A9P1ME86"/>